<dbReference type="EMBL" id="PYLP01000019">
    <property type="protein sequence ID" value="PST37265.1"/>
    <property type="molecule type" value="Genomic_DNA"/>
</dbReference>
<proteinExistence type="predicted"/>
<accession>A0A2T3FPR1</accession>
<reference evidence="3" key="1">
    <citation type="submission" date="2018-03" db="EMBL/GenBank/DDBJ databases">
        <title>Lachnoclostridium SNUG30370 gen.nov., sp.nov., isolated from human faeces.</title>
        <authorList>
            <person name="Seo B."/>
            <person name="Jeon K."/>
            <person name="Ko G."/>
        </authorList>
    </citation>
    <scope>NUCLEOTIDE SEQUENCE [LARGE SCALE GENOMIC DNA]</scope>
    <source>
        <strain evidence="3">SNUG30370</strain>
    </source>
</reference>
<organism evidence="2 3">
    <name type="scientific">Faecalibacillus faecis</name>
    <dbReference type="NCBI Taxonomy" id="1982628"/>
    <lineage>
        <taxon>Bacteria</taxon>
        <taxon>Bacillati</taxon>
        <taxon>Bacillota</taxon>
        <taxon>Erysipelotrichia</taxon>
        <taxon>Erysipelotrichales</taxon>
        <taxon>Coprobacillaceae</taxon>
        <taxon>Faecalibacillus</taxon>
    </lineage>
</organism>
<feature type="transmembrane region" description="Helical" evidence="1">
    <location>
        <begin position="45"/>
        <end position="63"/>
    </location>
</feature>
<protein>
    <submittedName>
        <fullName evidence="2">Uncharacterized protein</fullName>
    </submittedName>
</protein>
<feature type="transmembrane region" description="Helical" evidence="1">
    <location>
        <begin position="12"/>
        <end position="33"/>
    </location>
</feature>
<evidence type="ECO:0000256" key="1">
    <source>
        <dbReference type="SAM" id="Phobius"/>
    </source>
</evidence>
<keyword evidence="1" id="KW-0812">Transmembrane</keyword>
<name>A0A2T3FPR1_9FIRM</name>
<dbReference type="Proteomes" id="UP000241201">
    <property type="component" value="Unassembled WGS sequence"/>
</dbReference>
<sequence>MIFIRKLIRCSLLIGFCYIFVCVCKSLSLLEIINKDWITWLEIENMLFIYLGILVVFYIFFIYTKSELTEIHILLKKHLLMIKFILICLMIISFYKSYNVSAK</sequence>
<keyword evidence="3" id="KW-1185">Reference proteome</keyword>
<evidence type="ECO:0000313" key="3">
    <source>
        <dbReference type="Proteomes" id="UP000241201"/>
    </source>
</evidence>
<comment type="caution">
    <text evidence="2">The sequence shown here is derived from an EMBL/GenBank/DDBJ whole genome shotgun (WGS) entry which is preliminary data.</text>
</comment>
<evidence type="ECO:0000313" key="2">
    <source>
        <dbReference type="EMBL" id="PST37265.1"/>
    </source>
</evidence>
<keyword evidence="1" id="KW-1133">Transmembrane helix</keyword>
<gene>
    <name evidence="2" type="ORF">C7U55_11410</name>
</gene>
<keyword evidence="1" id="KW-0472">Membrane</keyword>
<dbReference type="AlphaFoldDB" id="A0A2T3FPR1"/>
<feature type="transmembrane region" description="Helical" evidence="1">
    <location>
        <begin position="75"/>
        <end position="95"/>
    </location>
</feature>